<dbReference type="Proteomes" id="UP000516437">
    <property type="component" value="Chromosome 6"/>
</dbReference>
<evidence type="ECO:0000313" key="1">
    <source>
        <dbReference type="EMBL" id="KAB1209659.1"/>
    </source>
</evidence>
<organism evidence="1 2">
    <name type="scientific">Morella rubra</name>
    <name type="common">Chinese bayberry</name>
    <dbReference type="NCBI Taxonomy" id="262757"/>
    <lineage>
        <taxon>Eukaryota</taxon>
        <taxon>Viridiplantae</taxon>
        <taxon>Streptophyta</taxon>
        <taxon>Embryophyta</taxon>
        <taxon>Tracheophyta</taxon>
        <taxon>Spermatophyta</taxon>
        <taxon>Magnoliopsida</taxon>
        <taxon>eudicotyledons</taxon>
        <taxon>Gunneridae</taxon>
        <taxon>Pentapetalae</taxon>
        <taxon>rosids</taxon>
        <taxon>fabids</taxon>
        <taxon>Fagales</taxon>
        <taxon>Myricaceae</taxon>
        <taxon>Morella</taxon>
    </lineage>
</organism>
<accession>A0A6A1V9X4</accession>
<sequence length="139" mass="15625">MHLILCSAINPKKHTTELSYYQAEFMYLVVVQGELVDLASYIYQTFCSKALKTDPQISLPYGVLLTQFLHAVLVLDGADEPKPTHNMVIDNSSRLTAMERKIDNLNFEWKKEVAAIWSDLTGVASGAQLHDLTEQVVLI</sequence>
<proteinExistence type="predicted"/>
<reference evidence="1 2" key="1">
    <citation type="journal article" date="2019" name="Plant Biotechnol. J.">
        <title>The red bayberry genome and genetic basis of sex determination.</title>
        <authorList>
            <person name="Jia H.M."/>
            <person name="Jia H.J."/>
            <person name="Cai Q.L."/>
            <person name="Wang Y."/>
            <person name="Zhao H.B."/>
            <person name="Yang W.F."/>
            <person name="Wang G.Y."/>
            <person name="Li Y.H."/>
            <person name="Zhan D.L."/>
            <person name="Shen Y.T."/>
            <person name="Niu Q.F."/>
            <person name="Chang L."/>
            <person name="Qiu J."/>
            <person name="Zhao L."/>
            <person name="Xie H.B."/>
            <person name="Fu W.Y."/>
            <person name="Jin J."/>
            <person name="Li X.W."/>
            <person name="Jiao Y."/>
            <person name="Zhou C.C."/>
            <person name="Tu T."/>
            <person name="Chai C.Y."/>
            <person name="Gao J.L."/>
            <person name="Fan L.J."/>
            <person name="van de Weg E."/>
            <person name="Wang J.Y."/>
            <person name="Gao Z.S."/>
        </authorList>
    </citation>
    <scope>NUCLEOTIDE SEQUENCE [LARGE SCALE GENOMIC DNA]</scope>
    <source>
        <tissue evidence="1">Leaves</tissue>
    </source>
</reference>
<dbReference type="OrthoDB" id="1737932at2759"/>
<dbReference type="EMBL" id="RXIC02000024">
    <property type="protein sequence ID" value="KAB1209659.1"/>
    <property type="molecule type" value="Genomic_DNA"/>
</dbReference>
<comment type="caution">
    <text evidence="1">The sequence shown here is derived from an EMBL/GenBank/DDBJ whole genome shotgun (WGS) entry which is preliminary data.</text>
</comment>
<evidence type="ECO:0000313" key="2">
    <source>
        <dbReference type="Proteomes" id="UP000516437"/>
    </source>
</evidence>
<protein>
    <submittedName>
        <fullName evidence="1">Uncharacterized protein</fullName>
    </submittedName>
</protein>
<keyword evidence="2" id="KW-1185">Reference proteome</keyword>
<name>A0A6A1V9X4_9ROSI</name>
<gene>
    <name evidence="1" type="ORF">CJ030_MR6G007892</name>
</gene>
<dbReference type="AlphaFoldDB" id="A0A6A1V9X4"/>